<dbReference type="EMBL" id="JAAFYZ010000300">
    <property type="protein sequence ID" value="MBS2553925.1"/>
    <property type="molecule type" value="Genomic_DNA"/>
</dbReference>
<dbReference type="PROSITE" id="PS50929">
    <property type="entry name" value="ABC_TM1F"/>
    <property type="match status" value="1"/>
</dbReference>
<comment type="caution">
    <text evidence="11">The sequence shown here is derived from an EMBL/GenBank/DDBJ whole genome shotgun (WGS) entry which is preliminary data.</text>
</comment>
<dbReference type="GO" id="GO:0005524">
    <property type="term" value="F:ATP binding"/>
    <property type="evidence" value="ECO:0007669"/>
    <property type="project" value="UniProtKB-KW"/>
</dbReference>
<dbReference type="Gene3D" id="3.40.50.300">
    <property type="entry name" value="P-loop containing nucleotide triphosphate hydrolases"/>
    <property type="match status" value="1"/>
</dbReference>
<dbReference type="InterPro" id="IPR027417">
    <property type="entry name" value="P-loop_NTPase"/>
</dbReference>
<keyword evidence="6 8" id="KW-0472">Membrane</keyword>
<dbReference type="SUPFAM" id="SSF90123">
    <property type="entry name" value="ABC transporter transmembrane region"/>
    <property type="match status" value="1"/>
</dbReference>
<dbReference type="InterPro" id="IPR039421">
    <property type="entry name" value="Type_1_exporter"/>
</dbReference>
<evidence type="ECO:0000313" key="11">
    <source>
        <dbReference type="EMBL" id="MBS2553925.1"/>
    </source>
</evidence>
<evidence type="ECO:0000259" key="9">
    <source>
        <dbReference type="PROSITE" id="PS50893"/>
    </source>
</evidence>
<reference evidence="11 12" key="1">
    <citation type="submission" date="2020-02" db="EMBL/GenBank/DDBJ databases">
        <title>Acidophilic actinobacteria isolated from forest soil.</title>
        <authorList>
            <person name="Golinska P."/>
        </authorList>
    </citation>
    <scope>NUCLEOTIDE SEQUENCE [LARGE SCALE GENOMIC DNA]</scope>
    <source>
        <strain evidence="11 12">NL8</strain>
    </source>
</reference>
<accession>A0ABS5L6F2</accession>
<dbReference type="Proteomes" id="UP000730482">
    <property type="component" value="Unassembled WGS sequence"/>
</dbReference>
<evidence type="ECO:0000256" key="6">
    <source>
        <dbReference type="ARBA" id="ARBA00023136"/>
    </source>
</evidence>
<keyword evidence="2 8" id="KW-0812">Transmembrane</keyword>
<feature type="domain" description="ABC transmembrane type-1" evidence="10">
    <location>
        <begin position="178"/>
        <end position="336"/>
    </location>
</feature>
<dbReference type="InterPro" id="IPR003593">
    <property type="entry name" value="AAA+_ATPase"/>
</dbReference>
<feature type="transmembrane region" description="Helical" evidence="8">
    <location>
        <begin position="181"/>
        <end position="205"/>
    </location>
</feature>
<gene>
    <name evidence="11" type="ORF">KGQ19_44440</name>
</gene>
<evidence type="ECO:0000256" key="5">
    <source>
        <dbReference type="ARBA" id="ARBA00022989"/>
    </source>
</evidence>
<feature type="transmembrane region" description="Helical" evidence="8">
    <location>
        <begin position="282"/>
        <end position="300"/>
    </location>
</feature>
<dbReference type="InterPro" id="IPR011527">
    <property type="entry name" value="ABC1_TM_dom"/>
</dbReference>
<sequence>MSDTEQSDAEQSDIEQSDIEQPERTFEPAEHRLRRRMFGILVGAGFRASPGMMTAATLMSLLGTAASVSYPVGYRILVDAALHRDAARVIVGVSVVAVLFSVGWLLQNLAVAQGSPLTDTVNVYHSERIAGLINEIPGLEHYEDPAILREVEQLRDNRRGLAAAPRQITGMVSNAIRIGTIAVLLATVYLPVLLVPVAAVAPALASRRASKIAKRNETELADDRRLLGDLFVITTSADTAKELRTYGITDDLATRHHQLGEQVRKSSVGAALRGAAWEAAGWLFYAAFFIAAIVVLVLRATHGQVSPGQIVMVVSLLRRVQSQLSTASDTAGSLATAMRNAKRMLWLEDYAQTQRPTGTLPAPESLAGGIRLDHTAFAYPSSDKQVLHDLLLELPAGSTVALVGENGAGKTTLVKLLTGMYTPSEGRVLIDGTDLAELDLASWRGRVTATFQDFVRFQTPARQAVGLGDLPRMADEAALASAVERAEAGEVVAQLPAGLDTQLGRYFPSGRELSGGQWQRIALARGQMREQPLLTVLDEPTAALDAIIEAAVFARHVRIAAERREQGAITLFVSHRFSTVRAADLIVVLDGGRIVETGGHDELMAADGHYAQLYTLQARAYLDS</sequence>
<keyword evidence="3" id="KW-0547">Nucleotide-binding</keyword>
<evidence type="ECO:0000256" key="3">
    <source>
        <dbReference type="ARBA" id="ARBA00022741"/>
    </source>
</evidence>
<keyword evidence="4 11" id="KW-0067">ATP-binding</keyword>
<evidence type="ECO:0000256" key="2">
    <source>
        <dbReference type="ARBA" id="ARBA00022692"/>
    </source>
</evidence>
<proteinExistence type="predicted"/>
<dbReference type="SUPFAM" id="SSF52540">
    <property type="entry name" value="P-loop containing nucleoside triphosphate hydrolases"/>
    <property type="match status" value="1"/>
</dbReference>
<evidence type="ECO:0000256" key="4">
    <source>
        <dbReference type="ARBA" id="ARBA00022840"/>
    </source>
</evidence>
<feature type="transmembrane region" description="Helical" evidence="8">
    <location>
        <begin position="52"/>
        <end position="74"/>
    </location>
</feature>
<organism evidence="11 12">
    <name type="scientific">Catenulispora pinistramenti</name>
    <dbReference type="NCBI Taxonomy" id="2705254"/>
    <lineage>
        <taxon>Bacteria</taxon>
        <taxon>Bacillati</taxon>
        <taxon>Actinomycetota</taxon>
        <taxon>Actinomycetes</taxon>
        <taxon>Catenulisporales</taxon>
        <taxon>Catenulisporaceae</taxon>
        <taxon>Catenulispora</taxon>
    </lineage>
</organism>
<feature type="transmembrane region" description="Helical" evidence="8">
    <location>
        <begin position="86"/>
        <end position="106"/>
    </location>
</feature>
<dbReference type="PROSITE" id="PS50893">
    <property type="entry name" value="ABC_TRANSPORTER_2"/>
    <property type="match status" value="1"/>
</dbReference>
<protein>
    <submittedName>
        <fullName evidence="11">ABC transporter ATP-binding protein</fullName>
    </submittedName>
</protein>
<feature type="compositionally biased region" description="Acidic residues" evidence="7">
    <location>
        <begin position="1"/>
        <end position="20"/>
    </location>
</feature>
<name>A0ABS5L6F2_9ACTN</name>
<keyword evidence="12" id="KW-1185">Reference proteome</keyword>
<evidence type="ECO:0000256" key="8">
    <source>
        <dbReference type="SAM" id="Phobius"/>
    </source>
</evidence>
<dbReference type="Gene3D" id="1.20.1560.10">
    <property type="entry name" value="ABC transporter type 1, transmembrane domain"/>
    <property type="match status" value="1"/>
</dbReference>
<dbReference type="PANTHER" id="PTHR24221">
    <property type="entry name" value="ATP-BINDING CASSETTE SUB-FAMILY B"/>
    <property type="match status" value="1"/>
</dbReference>
<dbReference type="InterPro" id="IPR003439">
    <property type="entry name" value="ABC_transporter-like_ATP-bd"/>
</dbReference>
<evidence type="ECO:0000313" key="12">
    <source>
        <dbReference type="Proteomes" id="UP000730482"/>
    </source>
</evidence>
<comment type="subcellular location">
    <subcellularLocation>
        <location evidence="1">Cell membrane</location>
        <topology evidence="1">Multi-pass membrane protein</topology>
    </subcellularLocation>
</comment>
<dbReference type="PANTHER" id="PTHR24221:SF654">
    <property type="entry name" value="ATP-BINDING CASSETTE SUB-FAMILY B MEMBER 6"/>
    <property type="match status" value="1"/>
</dbReference>
<dbReference type="RefSeq" id="WP_212020949.1">
    <property type="nucleotide sequence ID" value="NZ_JAAFYZ010000300.1"/>
</dbReference>
<evidence type="ECO:0000259" key="10">
    <source>
        <dbReference type="PROSITE" id="PS50929"/>
    </source>
</evidence>
<evidence type="ECO:0000256" key="1">
    <source>
        <dbReference type="ARBA" id="ARBA00004651"/>
    </source>
</evidence>
<keyword evidence="5 8" id="KW-1133">Transmembrane helix</keyword>
<dbReference type="SMART" id="SM00382">
    <property type="entry name" value="AAA"/>
    <property type="match status" value="1"/>
</dbReference>
<feature type="domain" description="ABC transporter" evidence="9">
    <location>
        <begin position="370"/>
        <end position="616"/>
    </location>
</feature>
<evidence type="ECO:0000256" key="7">
    <source>
        <dbReference type="SAM" id="MobiDB-lite"/>
    </source>
</evidence>
<dbReference type="InterPro" id="IPR036640">
    <property type="entry name" value="ABC1_TM_sf"/>
</dbReference>
<dbReference type="Pfam" id="PF00005">
    <property type="entry name" value="ABC_tran"/>
    <property type="match status" value="1"/>
</dbReference>
<feature type="region of interest" description="Disordered" evidence="7">
    <location>
        <begin position="1"/>
        <end position="26"/>
    </location>
</feature>